<dbReference type="PANTHER" id="PTHR36766:SF61">
    <property type="entry name" value="NB-ARC DOMAIN DISEASE RESISTANCE PROTEIN"/>
    <property type="match status" value="1"/>
</dbReference>
<feature type="domain" description="Disease resistance R13L4/SHOC-2-like LRR" evidence="3">
    <location>
        <begin position="44"/>
        <end position="177"/>
    </location>
</feature>
<keyword evidence="5" id="KW-1185">Reference proteome</keyword>
<evidence type="ECO:0000313" key="5">
    <source>
        <dbReference type="Proteomes" id="UP000250321"/>
    </source>
</evidence>
<evidence type="ECO:0000256" key="2">
    <source>
        <dbReference type="ARBA" id="ARBA00022821"/>
    </source>
</evidence>
<evidence type="ECO:0000256" key="1">
    <source>
        <dbReference type="ARBA" id="ARBA00022737"/>
    </source>
</evidence>
<evidence type="ECO:0000259" key="3">
    <source>
        <dbReference type="Pfam" id="PF23598"/>
    </source>
</evidence>
<dbReference type="Pfam" id="PF23598">
    <property type="entry name" value="LRR_14"/>
    <property type="match status" value="1"/>
</dbReference>
<dbReference type="AlphaFoldDB" id="A0A314ZBV0"/>
<dbReference type="STRING" id="2094558.A0A314ZBV0"/>
<dbReference type="PANTHER" id="PTHR36766">
    <property type="entry name" value="PLANT BROAD-SPECTRUM MILDEW RESISTANCE PROTEIN RPW8"/>
    <property type="match status" value="1"/>
</dbReference>
<keyword evidence="2" id="KW-0611">Plant defense</keyword>
<accession>A0A314ZBV0</accession>
<organism evidence="4 5">
    <name type="scientific">Prunus yedoensis var. nudiflora</name>
    <dbReference type="NCBI Taxonomy" id="2094558"/>
    <lineage>
        <taxon>Eukaryota</taxon>
        <taxon>Viridiplantae</taxon>
        <taxon>Streptophyta</taxon>
        <taxon>Embryophyta</taxon>
        <taxon>Tracheophyta</taxon>
        <taxon>Spermatophyta</taxon>
        <taxon>Magnoliopsida</taxon>
        <taxon>eudicotyledons</taxon>
        <taxon>Gunneridae</taxon>
        <taxon>Pentapetalae</taxon>
        <taxon>rosids</taxon>
        <taxon>fabids</taxon>
        <taxon>Rosales</taxon>
        <taxon>Rosaceae</taxon>
        <taxon>Amygdaloideae</taxon>
        <taxon>Amygdaleae</taxon>
        <taxon>Prunus</taxon>
    </lineage>
</organism>
<name>A0A314ZBV0_PRUYE</name>
<dbReference type="Proteomes" id="UP000250321">
    <property type="component" value="Unassembled WGS sequence"/>
</dbReference>
<dbReference type="SUPFAM" id="SSF52047">
    <property type="entry name" value="RNI-like"/>
    <property type="match status" value="1"/>
</dbReference>
<keyword evidence="1" id="KW-0677">Repeat</keyword>
<evidence type="ECO:0000313" key="4">
    <source>
        <dbReference type="EMBL" id="PQQ15547.1"/>
    </source>
</evidence>
<dbReference type="InterPro" id="IPR032675">
    <property type="entry name" value="LRR_dom_sf"/>
</dbReference>
<dbReference type="EMBL" id="PJQY01000227">
    <property type="protein sequence ID" value="PQQ15547.1"/>
    <property type="molecule type" value="Genomic_DNA"/>
</dbReference>
<dbReference type="GO" id="GO:0006952">
    <property type="term" value="P:defense response"/>
    <property type="evidence" value="ECO:0007669"/>
    <property type="project" value="UniProtKB-KW"/>
</dbReference>
<reference evidence="4 5" key="1">
    <citation type="submission" date="2018-02" db="EMBL/GenBank/DDBJ databases">
        <title>Draft genome of wild Prunus yedoensis var. nudiflora.</title>
        <authorList>
            <person name="Baek S."/>
            <person name="Kim J.-H."/>
            <person name="Choi K."/>
            <person name="Kim G.-B."/>
            <person name="Cho A."/>
            <person name="Jang H."/>
            <person name="Shin C.-H."/>
            <person name="Yu H.-J."/>
            <person name="Mun J.-H."/>
        </authorList>
    </citation>
    <scope>NUCLEOTIDE SEQUENCE [LARGE SCALE GENOMIC DNA]</scope>
    <source>
        <strain evidence="5">cv. Jeju island</strain>
        <tissue evidence="4">Leaf</tissue>
    </source>
</reference>
<dbReference type="InterPro" id="IPR055414">
    <property type="entry name" value="LRR_R13L4/SHOC2-like"/>
</dbReference>
<sequence>MSEDDLPMKGERVPEFLRQLKKVWTILFPVPGHVGISSKSVLKACILRFKYLRVLDLSGSTFEVLPSSIGKLSRLRYLNLSKNPFIKKLPGSICNLLNLQTLLLSNCEQLSELPRDIGNLINLRTLVLTTNQMVLAGVIERLTSLRFLQTLGISDCEKLDLTTSGAGIRGLRSVSISSHLEALPHWLQDSANTLQSLRAKNCEDLKELPEWLQNFKLLQQLVIDYCPQLLALPQAMYHLGALRLLKIDGCSKLSERCNSKEGADWPKIAHVSKITLDGEIIASNDD</sequence>
<gene>
    <name evidence="4" type="ORF">Pyn_28940</name>
</gene>
<dbReference type="Gene3D" id="3.80.10.10">
    <property type="entry name" value="Ribonuclease Inhibitor"/>
    <property type="match status" value="1"/>
</dbReference>
<proteinExistence type="predicted"/>
<protein>
    <submittedName>
        <fullName evidence="4">Putative disease resistance protein RGA4</fullName>
    </submittedName>
</protein>
<comment type="caution">
    <text evidence="4">The sequence shown here is derived from an EMBL/GenBank/DDBJ whole genome shotgun (WGS) entry which is preliminary data.</text>
</comment>
<dbReference type="OrthoDB" id="1165928at2759"/>